<evidence type="ECO:0000313" key="2">
    <source>
        <dbReference type="Proteomes" id="UP000004995"/>
    </source>
</evidence>
<organism evidence="1 2">
    <name type="scientific">Setaria italica</name>
    <name type="common">Foxtail millet</name>
    <name type="synonym">Panicum italicum</name>
    <dbReference type="NCBI Taxonomy" id="4555"/>
    <lineage>
        <taxon>Eukaryota</taxon>
        <taxon>Viridiplantae</taxon>
        <taxon>Streptophyta</taxon>
        <taxon>Embryophyta</taxon>
        <taxon>Tracheophyta</taxon>
        <taxon>Spermatophyta</taxon>
        <taxon>Magnoliopsida</taxon>
        <taxon>Liliopsida</taxon>
        <taxon>Poales</taxon>
        <taxon>Poaceae</taxon>
        <taxon>PACMAD clade</taxon>
        <taxon>Panicoideae</taxon>
        <taxon>Panicodae</taxon>
        <taxon>Paniceae</taxon>
        <taxon>Cenchrinae</taxon>
        <taxon>Setaria</taxon>
    </lineage>
</organism>
<name>K4A4F5_SETIT</name>
<dbReference type="Gramene" id="KQL24062">
    <property type="protein sequence ID" value="KQL24062"/>
    <property type="gene ID" value="SETIT_033759mg"/>
</dbReference>
<dbReference type="EMBL" id="AGNK02001006">
    <property type="status" value="NOT_ANNOTATED_CDS"/>
    <property type="molecule type" value="Genomic_DNA"/>
</dbReference>
<dbReference type="HOGENOM" id="CLU_3208523_0_0_1"/>
<protein>
    <submittedName>
        <fullName evidence="1">Uncharacterized protein</fullName>
    </submittedName>
</protein>
<proteinExistence type="predicted"/>
<evidence type="ECO:0000313" key="1">
    <source>
        <dbReference type="EnsemblPlants" id="KQL24062"/>
    </source>
</evidence>
<accession>K4A4F5</accession>
<dbReference type="EnsemblPlants" id="KQL24062">
    <property type="protein sequence ID" value="KQL24062"/>
    <property type="gene ID" value="SETIT_033759mg"/>
</dbReference>
<dbReference type="InParanoid" id="K4A4F5"/>
<reference evidence="1" key="2">
    <citation type="submission" date="2018-08" db="UniProtKB">
        <authorList>
            <consortium name="EnsemblPlants"/>
        </authorList>
    </citation>
    <scope>IDENTIFICATION</scope>
    <source>
        <strain evidence="1">Yugu1</strain>
    </source>
</reference>
<reference evidence="2" key="1">
    <citation type="journal article" date="2012" name="Nat. Biotechnol.">
        <title>Reference genome sequence of the model plant Setaria.</title>
        <authorList>
            <person name="Bennetzen J.L."/>
            <person name="Schmutz J."/>
            <person name="Wang H."/>
            <person name="Percifield R."/>
            <person name="Hawkins J."/>
            <person name="Pontaroli A.C."/>
            <person name="Estep M."/>
            <person name="Feng L."/>
            <person name="Vaughn J.N."/>
            <person name="Grimwood J."/>
            <person name="Jenkins J."/>
            <person name="Barry K."/>
            <person name="Lindquist E."/>
            <person name="Hellsten U."/>
            <person name="Deshpande S."/>
            <person name="Wang X."/>
            <person name="Wu X."/>
            <person name="Mitros T."/>
            <person name="Triplett J."/>
            <person name="Yang X."/>
            <person name="Ye C.Y."/>
            <person name="Mauro-Herrera M."/>
            <person name="Wang L."/>
            <person name="Li P."/>
            <person name="Sharma M."/>
            <person name="Sharma R."/>
            <person name="Ronald P.C."/>
            <person name="Panaud O."/>
            <person name="Kellogg E.A."/>
            <person name="Brutnell T.P."/>
            <person name="Doust A.N."/>
            <person name="Tuskan G.A."/>
            <person name="Rokhsar D."/>
            <person name="Devos K.M."/>
        </authorList>
    </citation>
    <scope>NUCLEOTIDE SEQUENCE [LARGE SCALE GENOMIC DNA]</scope>
    <source>
        <strain evidence="2">cv. Yugu1</strain>
    </source>
</reference>
<sequence>MYVQSVKSNTKCHFNSRKQVRVATSSQKQAVEEVGFTVREYRTSA</sequence>
<keyword evidence="2" id="KW-1185">Reference proteome</keyword>
<dbReference type="Proteomes" id="UP000004995">
    <property type="component" value="Unassembled WGS sequence"/>
</dbReference>
<dbReference type="AlphaFoldDB" id="K4A4F5"/>